<keyword evidence="9" id="KW-0812">Transmembrane</keyword>
<dbReference type="PANTHER" id="PTHR11733:SF167">
    <property type="entry name" value="FI17812P1-RELATED"/>
    <property type="match status" value="1"/>
</dbReference>
<dbReference type="GO" id="GO:0046872">
    <property type="term" value="F:metal ion binding"/>
    <property type="evidence" value="ECO:0007669"/>
    <property type="project" value="UniProtKB-KW"/>
</dbReference>
<sequence length="781" mass="87165">MVQLAEERERLLPTTDEETHPVSNGLTNEAHSHDSKVAKVKQCIAKNGITAFAATLVAVGIVVFGVVVLTNKKAPETADLCMTPTCVHAAASILDSLSTNDEVKPCDNFEEFVCGSWKSQHDLRADQREMNEMSLIDERSTAILRHVLEGEYMVSDQSIVSLSASSSTASLDKANFNKLRDGYSACMDEDLIAKRGLEPVLELVNELKGIYPLAESSKAKGKPKKPEGTTQGLTDAIAYLQELGLAGFIDFGISADDKDPDTPVLSLQGPRRIGLRSKEEYKDDKVVEKYTSTISAMFKIIARKQGLDISTEALSEGIVALEKELSKISMDEEDANDPLHYYNPRTLAEVKALSPVIDVEAIIKRFSPNYIPSRLIVTSPEYIEKVNVIIQETPRDVVQAYFIWKLVYALSNKVDQGSVTPIVELKDMLQGTKAQPERWRTCVRTMDQDLGWILGRFFIEKAFSEEAKAFGDRIIYDIKDQFSETLGKLDWFDSEAAKLAIKKVHNIVQKIGYPDQSPNITSPVSLHEYYAGVTILADAFFENTLSVIKTFNRKAWEKLSKPIDRAEWDMTPPTVNAYYNPPGNEIVFPAGIMQFPIFSLDVPEYISYGAFAAVAGHELSHAFDSTGRHYDINGNLTDWWPQTTVDEFEKRAQCFVEQYSEFTIETPSGEKIHVNGKLTLGENIADAGGLNAAFSAWKKRDAQNHNPELPGMKGRLTKEQLFFVSYGRTWCSKIRKEAAVDRVRTDPHSPAWVRVLGTTANAPAFLEAFNCPVKKPRCELW</sequence>
<feature type="domain" description="Peptidase M13 C-terminal" evidence="10">
    <location>
        <begin position="576"/>
        <end position="774"/>
    </location>
</feature>
<evidence type="ECO:0000256" key="4">
    <source>
        <dbReference type="ARBA" id="ARBA00022723"/>
    </source>
</evidence>
<accession>A0A3N4LD08</accession>
<organism evidence="12 13">
    <name type="scientific">Terfezia boudieri ATCC MYA-4762</name>
    <dbReference type="NCBI Taxonomy" id="1051890"/>
    <lineage>
        <taxon>Eukaryota</taxon>
        <taxon>Fungi</taxon>
        <taxon>Dikarya</taxon>
        <taxon>Ascomycota</taxon>
        <taxon>Pezizomycotina</taxon>
        <taxon>Pezizomycetes</taxon>
        <taxon>Pezizales</taxon>
        <taxon>Pezizaceae</taxon>
        <taxon>Terfezia</taxon>
    </lineage>
</organism>
<dbReference type="Gene3D" id="3.40.390.10">
    <property type="entry name" value="Collagenase (Catalytic Domain)"/>
    <property type="match status" value="1"/>
</dbReference>
<gene>
    <name evidence="12" type="ORF">L211DRAFT_841515</name>
</gene>
<protein>
    <submittedName>
        <fullName evidence="12">Endothelin-converting enzyme</fullName>
    </submittedName>
</protein>
<dbReference type="Proteomes" id="UP000267821">
    <property type="component" value="Unassembled WGS sequence"/>
</dbReference>
<evidence type="ECO:0000256" key="7">
    <source>
        <dbReference type="ARBA" id="ARBA00023049"/>
    </source>
</evidence>
<keyword evidence="9" id="KW-0472">Membrane</keyword>
<dbReference type="PRINTS" id="PR00786">
    <property type="entry name" value="NEPRILYSIN"/>
</dbReference>
<keyword evidence="6" id="KW-0862">Zinc</keyword>
<dbReference type="AlphaFoldDB" id="A0A3N4LD08"/>
<evidence type="ECO:0000313" key="12">
    <source>
        <dbReference type="EMBL" id="RPB20586.1"/>
    </source>
</evidence>
<dbReference type="Pfam" id="PF05649">
    <property type="entry name" value="Peptidase_M13_N"/>
    <property type="match status" value="1"/>
</dbReference>
<dbReference type="GO" id="GO:0016485">
    <property type="term" value="P:protein processing"/>
    <property type="evidence" value="ECO:0007669"/>
    <property type="project" value="TreeGrafter"/>
</dbReference>
<dbReference type="InterPro" id="IPR024079">
    <property type="entry name" value="MetalloPept_cat_dom_sf"/>
</dbReference>
<dbReference type="EMBL" id="ML121569">
    <property type="protein sequence ID" value="RPB20586.1"/>
    <property type="molecule type" value="Genomic_DNA"/>
</dbReference>
<keyword evidence="9" id="KW-1133">Transmembrane helix</keyword>
<evidence type="ECO:0000256" key="2">
    <source>
        <dbReference type="ARBA" id="ARBA00007357"/>
    </source>
</evidence>
<keyword evidence="3" id="KW-0645">Protease</keyword>
<evidence type="ECO:0000256" key="6">
    <source>
        <dbReference type="ARBA" id="ARBA00022833"/>
    </source>
</evidence>
<proteinExistence type="inferred from homology"/>
<dbReference type="InParanoid" id="A0A3N4LD08"/>
<evidence type="ECO:0000256" key="5">
    <source>
        <dbReference type="ARBA" id="ARBA00022801"/>
    </source>
</evidence>
<name>A0A3N4LD08_9PEZI</name>
<dbReference type="PROSITE" id="PS51885">
    <property type="entry name" value="NEPRILYSIN"/>
    <property type="match status" value="1"/>
</dbReference>
<feature type="transmembrane region" description="Helical" evidence="9">
    <location>
        <begin position="49"/>
        <end position="69"/>
    </location>
</feature>
<keyword evidence="5" id="KW-0378">Hydrolase</keyword>
<feature type="region of interest" description="Disordered" evidence="8">
    <location>
        <begin position="1"/>
        <end position="33"/>
    </location>
</feature>
<evidence type="ECO:0000256" key="3">
    <source>
        <dbReference type="ARBA" id="ARBA00022670"/>
    </source>
</evidence>
<dbReference type="OrthoDB" id="6475849at2759"/>
<feature type="domain" description="Peptidase M13 N-terminal" evidence="11">
    <location>
        <begin position="105"/>
        <end position="514"/>
    </location>
</feature>
<evidence type="ECO:0000313" key="13">
    <source>
        <dbReference type="Proteomes" id="UP000267821"/>
    </source>
</evidence>
<evidence type="ECO:0000256" key="1">
    <source>
        <dbReference type="ARBA" id="ARBA00001947"/>
    </source>
</evidence>
<keyword evidence="4" id="KW-0479">Metal-binding</keyword>
<dbReference type="SUPFAM" id="SSF55486">
    <property type="entry name" value="Metalloproteases ('zincins'), catalytic domain"/>
    <property type="match status" value="1"/>
</dbReference>
<keyword evidence="13" id="KW-1185">Reference proteome</keyword>
<dbReference type="InterPro" id="IPR008753">
    <property type="entry name" value="Peptidase_M13_N"/>
</dbReference>
<feature type="compositionally biased region" description="Basic and acidic residues" evidence="8">
    <location>
        <begin position="1"/>
        <end position="11"/>
    </location>
</feature>
<dbReference type="GO" id="GO:0005886">
    <property type="term" value="C:plasma membrane"/>
    <property type="evidence" value="ECO:0007669"/>
    <property type="project" value="TreeGrafter"/>
</dbReference>
<dbReference type="InterPro" id="IPR018497">
    <property type="entry name" value="Peptidase_M13_C"/>
</dbReference>
<evidence type="ECO:0000256" key="9">
    <source>
        <dbReference type="SAM" id="Phobius"/>
    </source>
</evidence>
<dbReference type="Pfam" id="PF01431">
    <property type="entry name" value="Peptidase_M13"/>
    <property type="match status" value="1"/>
</dbReference>
<keyword evidence="7" id="KW-0482">Metalloprotease</keyword>
<reference evidence="12 13" key="1">
    <citation type="journal article" date="2018" name="Nat. Ecol. Evol.">
        <title>Pezizomycetes genomes reveal the molecular basis of ectomycorrhizal truffle lifestyle.</title>
        <authorList>
            <person name="Murat C."/>
            <person name="Payen T."/>
            <person name="Noel B."/>
            <person name="Kuo A."/>
            <person name="Morin E."/>
            <person name="Chen J."/>
            <person name="Kohler A."/>
            <person name="Krizsan K."/>
            <person name="Balestrini R."/>
            <person name="Da Silva C."/>
            <person name="Montanini B."/>
            <person name="Hainaut M."/>
            <person name="Levati E."/>
            <person name="Barry K.W."/>
            <person name="Belfiori B."/>
            <person name="Cichocki N."/>
            <person name="Clum A."/>
            <person name="Dockter R.B."/>
            <person name="Fauchery L."/>
            <person name="Guy J."/>
            <person name="Iotti M."/>
            <person name="Le Tacon F."/>
            <person name="Lindquist E.A."/>
            <person name="Lipzen A."/>
            <person name="Malagnac F."/>
            <person name="Mello A."/>
            <person name="Molinier V."/>
            <person name="Miyauchi S."/>
            <person name="Poulain J."/>
            <person name="Riccioni C."/>
            <person name="Rubini A."/>
            <person name="Sitrit Y."/>
            <person name="Splivallo R."/>
            <person name="Traeger S."/>
            <person name="Wang M."/>
            <person name="Zifcakova L."/>
            <person name="Wipf D."/>
            <person name="Zambonelli A."/>
            <person name="Paolocci F."/>
            <person name="Nowrousian M."/>
            <person name="Ottonello S."/>
            <person name="Baldrian P."/>
            <person name="Spatafora J.W."/>
            <person name="Henrissat B."/>
            <person name="Nagy L.G."/>
            <person name="Aury J.M."/>
            <person name="Wincker P."/>
            <person name="Grigoriev I.V."/>
            <person name="Bonfante P."/>
            <person name="Martin F.M."/>
        </authorList>
    </citation>
    <scope>NUCLEOTIDE SEQUENCE [LARGE SCALE GENOMIC DNA]</scope>
    <source>
        <strain evidence="12 13">ATCC MYA-4762</strain>
    </source>
</reference>
<dbReference type="PANTHER" id="PTHR11733">
    <property type="entry name" value="ZINC METALLOPROTEASE FAMILY M13 NEPRILYSIN-RELATED"/>
    <property type="match status" value="1"/>
</dbReference>
<dbReference type="GO" id="GO:0004222">
    <property type="term" value="F:metalloendopeptidase activity"/>
    <property type="evidence" value="ECO:0007669"/>
    <property type="project" value="InterPro"/>
</dbReference>
<dbReference type="InterPro" id="IPR000718">
    <property type="entry name" value="Peptidase_M13"/>
</dbReference>
<evidence type="ECO:0000259" key="10">
    <source>
        <dbReference type="Pfam" id="PF01431"/>
    </source>
</evidence>
<evidence type="ECO:0000256" key="8">
    <source>
        <dbReference type="SAM" id="MobiDB-lite"/>
    </source>
</evidence>
<comment type="cofactor">
    <cofactor evidence="1">
        <name>Zn(2+)</name>
        <dbReference type="ChEBI" id="CHEBI:29105"/>
    </cofactor>
</comment>
<comment type="similarity">
    <text evidence="2">Belongs to the peptidase M13 family.</text>
</comment>
<evidence type="ECO:0000259" key="11">
    <source>
        <dbReference type="Pfam" id="PF05649"/>
    </source>
</evidence>
<dbReference type="Gene3D" id="1.10.1380.10">
    <property type="entry name" value="Neutral endopeptidase , domain2"/>
    <property type="match status" value="1"/>
</dbReference>
<dbReference type="STRING" id="1051890.A0A3N4LD08"/>
<dbReference type="CDD" id="cd08662">
    <property type="entry name" value="M13"/>
    <property type="match status" value="1"/>
</dbReference>
<dbReference type="InterPro" id="IPR042089">
    <property type="entry name" value="Peptidase_M13_dom_2"/>
</dbReference>